<keyword evidence="1" id="KW-0472">Membrane</keyword>
<evidence type="ECO:0000256" key="1">
    <source>
        <dbReference type="SAM" id="Phobius"/>
    </source>
</evidence>
<protein>
    <recommendedName>
        <fullName evidence="4">PKD domain-containing protein</fullName>
    </recommendedName>
</protein>
<keyword evidence="1" id="KW-1133">Transmembrane helix</keyword>
<accession>A0A1G6VII3</accession>
<dbReference type="Proteomes" id="UP000198748">
    <property type="component" value="Unassembled WGS sequence"/>
</dbReference>
<keyword evidence="3" id="KW-1185">Reference proteome</keyword>
<organism evidence="2 3">
    <name type="scientific">Dyadobacter soli</name>
    <dbReference type="NCBI Taxonomy" id="659014"/>
    <lineage>
        <taxon>Bacteria</taxon>
        <taxon>Pseudomonadati</taxon>
        <taxon>Bacteroidota</taxon>
        <taxon>Cytophagia</taxon>
        <taxon>Cytophagales</taxon>
        <taxon>Spirosomataceae</taxon>
        <taxon>Dyadobacter</taxon>
    </lineage>
</organism>
<evidence type="ECO:0008006" key="4">
    <source>
        <dbReference type="Google" id="ProtNLM"/>
    </source>
</evidence>
<dbReference type="STRING" id="659014.SAMN04487996_101239"/>
<proteinExistence type="predicted"/>
<keyword evidence="1" id="KW-0812">Transmembrane</keyword>
<gene>
    <name evidence="2" type="ORF">SAMN04487996_101239</name>
</gene>
<feature type="transmembrane region" description="Helical" evidence="1">
    <location>
        <begin position="139"/>
        <end position="160"/>
    </location>
</feature>
<evidence type="ECO:0000313" key="3">
    <source>
        <dbReference type="Proteomes" id="UP000198748"/>
    </source>
</evidence>
<sequence length="447" mass="50168">MITMENGQDKASNLDLLDRCCQLVADTYGKPDSQEWPNGDFVRLSHILYKKTQVQISPNTLKRIFGKIKTDARYYPQKATRDALAQYVGFKDWDKFIGSQSSERQVSIAEQPAIRPIIVTPTEVATFPSSRRQFPFRKLLSAVFALLLIAIAAWRGFVFWQNKQPAVTLFCKNPEGGNPHSAVFVLRNFSQVSELSNEYSIDFGDNDKMQLNARDSVYSHYYEVPGRYFAVLKKAGIALDTVPVFLHTNGWTATANMMYDTTRVYPIEAPDLFSNGHNSISVNEIARAGVDTNRTFFVNFINTHLTGIDGDNFELLVDVKASPPRPGVRCSQVRLTVFGDSSNHMVDIMKPGCVHWSKLQFSELRKDGRSEGPDFLGADLTTGGTIGMKVVNRRATLLINGREVYQSTYNKALRHIYGLDIMFAGIGTIRSVRLKDLKTGKVFAGNF</sequence>
<dbReference type="AlphaFoldDB" id="A0A1G6VII3"/>
<evidence type="ECO:0000313" key="2">
    <source>
        <dbReference type="EMBL" id="SDD52715.1"/>
    </source>
</evidence>
<name>A0A1G6VII3_9BACT</name>
<dbReference type="EMBL" id="FNAN01000001">
    <property type="protein sequence ID" value="SDD52715.1"/>
    <property type="molecule type" value="Genomic_DNA"/>
</dbReference>
<reference evidence="3" key="1">
    <citation type="submission" date="2016-10" db="EMBL/GenBank/DDBJ databases">
        <authorList>
            <person name="Varghese N."/>
            <person name="Submissions S."/>
        </authorList>
    </citation>
    <scope>NUCLEOTIDE SEQUENCE [LARGE SCALE GENOMIC DNA]</scope>
    <source>
        <strain evidence="3">DSM 25329</strain>
    </source>
</reference>